<comment type="subcellular location">
    <subcellularLocation>
        <location evidence="1">Cell membrane</location>
        <topology evidence="1">Multi-pass membrane protein</topology>
    </subcellularLocation>
</comment>
<dbReference type="Proteomes" id="UP000649289">
    <property type="component" value="Unassembled WGS sequence"/>
</dbReference>
<keyword evidence="4" id="KW-1003">Cell membrane</keyword>
<dbReference type="InterPro" id="IPR037294">
    <property type="entry name" value="ABC_BtuC-like"/>
</dbReference>
<evidence type="ECO:0000256" key="4">
    <source>
        <dbReference type="ARBA" id="ARBA00022475"/>
    </source>
</evidence>
<feature type="transmembrane region" description="Helical" evidence="8">
    <location>
        <begin position="180"/>
        <end position="200"/>
    </location>
</feature>
<reference evidence="9 10" key="1">
    <citation type="submission" date="2020-09" db="EMBL/GenBank/DDBJ databases">
        <title>novel species in genus Nocardioides.</title>
        <authorList>
            <person name="Zhang G."/>
        </authorList>
    </citation>
    <scope>NUCLEOTIDE SEQUENCE [LARGE SCALE GENOMIC DNA]</scope>
    <source>
        <strain evidence="9 10">19197</strain>
    </source>
</reference>
<feature type="transmembrane region" description="Helical" evidence="8">
    <location>
        <begin position="269"/>
        <end position="297"/>
    </location>
</feature>
<evidence type="ECO:0000313" key="10">
    <source>
        <dbReference type="Proteomes" id="UP000649289"/>
    </source>
</evidence>
<dbReference type="Pfam" id="PF01032">
    <property type="entry name" value="FecCD"/>
    <property type="match status" value="1"/>
</dbReference>
<keyword evidence="3" id="KW-0813">Transport</keyword>
<feature type="transmembrane region" description="Helical" evidence="8">
    <location>
        <begin position="149"/>
        <end position="168"/>
    </location>
</feature>
<evidence type="ECO:0000256" key="6">
    <source>
        <dbReference type="ARBA" id="ARBA00022989"/>
    </source>
</evidence>
<comment type="caution">
    <text evidence="9">The sequence shown here is derived from an EMBL/GenBank/DDBJ whole genome shotgun (WGS) entry which is preliminary data.</text>
</comment>
<dbReference type="SUPFAM" id="SSF81345">
    <property type="entry name" value="ABC transporter involved in vitamin B12 uptake, BtuC"/>
    <property type="match status" value="1"/>
</dbReference>
<feature type="transmembrane region" description="Helical" evidence="8">
    <location>
        <begin position="338"/>
        <end position="356"/>
    </location>
</feature>
<dbReference type="PANTHER" id="PTHR30472">
    <property type="entry name" value="FERRIC ENTEROBACTIN TRANSPORT SYSTEM PERMEASE PROTEIN"/>
    <property type="match status" value="1"/>
</dbReference>
<evidence type="ECO:0000256" key="2">
    <source>
        <dbReference type="ARBA" id="ARBA00007935"/>
    </source>
</evidence>
<gene>
    <name evidence="9" type="ORF">IEZ25_13805</name>
</gene>
<evidence type="ECO:0000256" key="1">
    <source>
        <dbReference type="ARBA" id="ARBA00004651"/>
    </source>
</evidence>
<evidence type="ECO:0000256" key="8">
    <source>
        <dbReference type="SAM" id="Phobius"/>
    </source>
</evidence>
<feature type="transmembrane region" description="Helical" evidence="8">
    <location>
        <begin position="93"/>
        <end position="110"/>
    </location>
</feature>
<dbReference type="CDD" id="cd06550">
    <property type="entry name" value="TM_ABC_iron-siderophores_like"/>
    <property type="match status" value="1"/>
</dbReference>
<dbReference type="PANTHER" id="PTHR30472:SF1">
    <property type="entry name" value="FE(3+) DICITRATE TRANSPORT SYSTEM PERMEASE PROTEIN FECC-RELATED"/>
    <property type="match status" value="1"/>
</dbReference>
<dbReference type="EMBL" id="JACXYY010000005">
    <property type="protein sequence ID" value="MBD3915694.1"/>
    <property type="molecule type" value="Genomic_DNA"/>
</dbReference>
<evidence type="ECO:0000256" key="3">
    <source>
        <dbReference type="ARBA" id="ARBA00022448"/>
    </source>
</evidence>
<dbReference type="InterPro" id="IPR000522">
    <property type="entry name" value="ABC_transptr_permease_BtuC"/>
</dbReference>
<dbReference type="RefSeq" id="WP_191200011.1">
    <property type="nucleotide sequence ID" value="NZ_BAAAPA010000007.1"/>
</dbReference>
<keyword evidence="6 8" id="KW-1133">Transmembrane helix</keyword>
<evidence type="ECO:0000256" key="7">
    <source>
        <dbReference type="ARBA" id="ARBA00023136"/>
    </source>
</evidence>
<feature type="transmembrane region" description="Helical" evidence="8">
    <location>
        <begin position="122"/>
        <end position="143"/>
    </location>
</feature>
<name>A0ABR8MNK7_9ACTN</name>
<keyword evidence="10" id="KW-1185">Reference proteome</keyword>
<accession>A0ABR8MNK7</accession>
<proteinExistence type="inferred from homology"/>
<organism evidence="9 10">
    <name type="scientific">Nocardioides hwasunensis</name>
    <dbReference type="NCBI Taxonomy" id="397258"/>
    <lineage>
        <taxon>Bacteria</taxon>
        <taxon>Bacillati</taxon>
        <taxon>Actinomycetota</taxon>
        <taxon>Actinomycetes</taxon>
        <taxon>Propionibacteriales</taxon>
        <taxon>Nocardioidaceae</taxon>
        <taxon>Nocardioides</taxon>
    </lineage>
</organism>
<evidence type="ECO:0000256" key="5">
    <source>
        <dbReference type="ARBA" id="ARBA00022692"/>
    </source>
</evidence>
<dbReference type="Gene3D" id="1.10.3470.10">
    <property type="entry name" value="ABC transporter involved in vitamin B12 uptake, BtuC"/>
    <property type="match status" value="1"/>
</dbReference>
<feature type="transmembrane region" description="Helical" evidence="8">
    <location>
        <begin position="309"/>
        <end position="332"/>
    </location>
</feature>
<keyword evidence="7 8" id="KW-0472">Membrane</keyword>
<feature type="transmembrane region" description="Helical" evidence="8">
    <location>
        <begin position="38"/>
        <end position="60"/>
    </location>
</feature>
<sequence length="364" mass="36492">MPVAEPSTLGGDGPLAAAPAAAVGVGPDETERPLGTRVLALAACLAVLLLACAVSLAVGARAIPLDVVWRTVTGSGDGSFDATVILDDRVPRTVAALAAGLGLGVAGALMQAVTRNPLADPGILGVTSGSAFAIALGIALGGVVSPSTYLWLAFLGALTATVVVYLIGAVHRGSVSIARLTLAGVALAALLNGVTSGLVLTNPRSFDALRAWQAGSLKDRGWEVVAPAAPWIVAGAVVALLLGRALNAVALGDDLAASLGARVLRTRTIAVVAVTLLAGGATAIAGPVTFIGLMVPHVARRISGPDQRWIMAFTVLLGPVLLVTADIVGRLLLPVGEIPAGIVTAFIGAPVLVFLVRRYRMAAL</sequence>
<comment type="similarity">
    <text evidence="2">Belongs to the binding-protein-dependent transport system permease family. FecCD subfamily.</text>
</comment>
<evidence type="ECO:0000313" key="9">
    <source>
        <dbReference type="EMBL" id="MBD3915694.1"/>
    </source>
</evidence>
<keyword evidence="5 8" id="KW-0812">Transmembrane</keyword>
<protein>
    <submittedName>
        <fullName evidence="9">Iron chelate uptake ABC transporter family permease subunit</fullName>
    </submittedName>
</protein>